<dbReference type="Gene3D" id="1.25.40.20">
    <property type="entry name" value="Ankyrin repeat-containing domain"/>
    <property type="match status" value="2"/>
</dbReference>
<dbReference type="PANTHER" id="PTHR24198:SF165">
    <property type="entry name" value="ANKYRIN REPEAT-CONTAINING PROTEIN-RELATED"/>
    <property type="match status" value="1"/>
</dbReference>
<feature type="region of interest" description="Disordered" evidence="4">
    <location>
        <begin position="169"/>
        <end position="193"/>
    </location>
</feature>
<proteinExistence type="predicted"/>
<evidence type="ECO:0000313" key="6">
    <source>
        <dbReference type="Proteomes" id="UP000253153"/>
    </source>
</evidence>
<dbReference type="GeneID" id="41989496"/>
<dbReference type="InterPro" id="IPR036770">
    <property type="entry name" value="Ankyrin_rpt-contain_sf"/>
</dbReference>
<evidence type="ECO:0000256" key="4">
    <source>
        <dbReference type="SAM" id="MobiDB-lite"/>
    </source>
</evidence>
<evidence type="ECO:0000256" key="3">
    <source>
        <dbReference type="PROSITE-ProRule" id="PRU00023"/>
    </source>
</evidence>
<dbReference type="PROSITE" id="PS50088">
    <property type="entry name" value="ANK_REPEAT"/>
    <property type="match status" value="3"/>
</dbReference>
<feature type="repeat" description="ANK" evidence="3">
    <location>
        <begin position="338"/>
        <end position="370"/>
    </location>
</feature>
<feature type="repeat" description="ANK" evidence="3">
    <location>
        <begin position="371"/>
        <end position="403"/>
    </location>
</feature>
<organism evidence="5 6">
    <name type="scientific">Fusarium coffeatum</name>
    <dbReference type="NCBI Taxonomy" id="231269"/>
    <lineage>
        <taxon>Eukaryota</taxon>
        <taxon>Fungi</taxon>
        <taxon>Dikarya</taxon>
        <taxon>Ascomycota</taxon>
        <taxon>Pezizomycotina</taxon>
        <taxon>Sordariomycetes</taxon>
        <taxon>Hypocreomycetidae</taxon>
        <taxon>Hypocreales</taxon>
        <taxon>Nectriaceae</taxon>
        <taxon>Fusarium</taxon>
        <taxon>Fusarium incarnatum-equiseti species complex</taxon>
    </lineage>
</organism>
<dbReference type="SUPFAM" id="SSF48403">
    <property type="entry name" value="Ankyrin repeat"/>
    <property type="match status" value="1"/>
</dbReference>
<dbReference type="OrthoDB" id="7464126at2759"/>
<feature type="compositionally biased region" description="Polar residues" evidence="4">
    <location>
        <begin position="179"/>
        <end position="193"/>
    </location>
</feature>
<keyword evidence="1" id="KW-0677">Repeat</keyword>
<name>A0A366SET9_9HYPO</name>
<evidence type="ECO:0000313" key="5">
    <source>
        <dbReference type="EMBL" id="RBR27186.1"/>
    </source>
</evidence>
<protein>
    <submittedName>
        <fullName evidence="5">Uncharacterized protein</fullName>
    </submittedName>
</protein>
<reference evidence="5 6" key="1">
    <citation type="submission" date="2018-06" db="EMBL/GenBank/DDBJ databases">
        <title>Fusarium incarnatum-equiseti species complex species 28.</title>
        <authorList>
            <person name="Gardiner D.M."/>
        </authorList>
    </citation>
    <scope>NUCLEOTIDE SEQUENCE [LARGE SCALE GENOMIC DNA]</scope>
    <source>
        <strain evidence="5 6">FIESC_28</strain>
    </source>
</reference>
<keyword evidence="6" id="KW-1185">Reference proteome</keyword>
<comment type="caution">
    <text evidence="5">The sequence shown here is derived from an EMBL/GenBank/DDBJ whole genome shotgun (WGS) entry which is preliminary data.</text>
</comment>
<feature type="repeat" description="ANK" evidence="3">
    <location>
        <begin position="404"/>
        <end position="436"/>
    </location>
</feature>
<dbReference type="Pfam" id="PF12796">
    <property type="entry name" value="Ank_2"/>
    <property type="match status" value="1"/>
</dbReference>
<accession>A0A366SET9</accession>
<feature type="compositionally biased region" description="Basic and acidic residues" evidence="4">
    <location>
        <begin position="169"/>
        <end position="178"/>
    </location>
</feature>
<dbReference type="Proteomes" id="UP000253153">
    <property type="component" value="Unassembled WGS sequence"/>
</dbReference>
<dbReference type="EMBL" id="QKXC01000001">
    <property type="protein sequence ID" value="RBR27186.1"/>
    <property type="molecule type" value="Genomic_DNA"/>
</dbReference>
<dbReference type="InterPro" id="IPR002110">
    <property type="entry name" value="Ankyrin_rpt"/>
</dbReference>
<dbReference type="PANTHER" id="PTHR24198">
    <property type="entry name" value="ANKYRIN REPEAT AND PROTEIN KINASE DOMAIN-CONTAINING PROTEIN"/>
    <property type="match status" value="1"/>
</dbReference>
<evidence type="ECO:0000256" key="2">
    <source>
        <dbReference type="ARBA" id="ARBA00023043"/>
    </source>
</evidence>
<keyword evidence="2 3" id="KW-0040">ANK repeat</keyword>
<dbReference type="AlphaFoldDB" id="A0A366SET9"/>
<evidence type="ECO:0000256" key="1">
    <source>
        <dbReference type="ARBA" id="ARBA00022737"/>
    </source>
</evidence>
<sequence>MEVLGAVASSIAVVQALAAGKHVVSIIREVPDIQDDFNYLMKELSLINSMVKAVSRKPPSAYEQALMDAAAEDLSEVTKELGELLRSCVREVNTKDGKICKTRKRKWLLEKSTITKLQQRMTNAKTTLHFAVTSSHATNDAQFQAYMRQMLMNLYAIHPVQNDTTETLSLKEPEKDQQTDSSESSALEAITTSSQKDNARLLEMDSSMWNYQKDSIQEIRQSVVDYVVYPCDADFTGVGLIEYAIIESRYIALETLLDLWENVLPEVELPKRIADHANDRLSWGNLHDHEIYLLQKLVRLIGHPSRETTNIHIAIRRREGLQAALQEQPWAINTVDYTGHCPLTLATDRDQIDCMEMLISAGANVNEVTPQGKSALMLAAQRGTPESVRLLLNAKCRVDWADMDGETALHKASWCQCIESVSLLLAAGASATCQNFFGETSLHRLTSSTTNNNGDAKRIIEMLVLAGTDLEARDLYGSTPVLNSLEPVNISVLAYLLDLGCSLSLSNSRNRNILHLAAMYASLEMLEYLGSLGLHVINPYQKDLWGSTPRDWILDIYDGKYFGTRTPSSAELSAFFNLCQGIKNRSLQHDIGNIEKVVAGLQDRDAATAREHLGSLLAKEELWKREGLVCWYRAVDKRVQNLEWDLATEDLSDYLTELKEEVDTPVYDIPSRYGCTFSDSQIWEITASVSEIVE</sequence>
<dbReference type="SMART" id="SM00248">
    <property type="entry name" value="ANK"/>
    <property type="match status" value="6"/>
</dbReference>
<dbReference type="RefSeq" id="XP_031021777.1">
    <property type="nucleotide sequence ID" value="XM_031154200.1"/>
</dbReference>
<dbReference type="PROSITE" id="PS50297">
    <property type="entry name" value="ANK_REP_REGION"/>
    <property type="match status" value="1"/>
</dbReference>
<gene>
    <name evidence="5" type="ORF">FIESC28_00049</name>
</gene>